<proteinExistence type="inferred from homology"/>
<feature type="domain" description="Archease" evidence="5">
    <location>
        <begin position="49"/>
        <end position="124"/>
    </location>
</feature>
<dbReference type="SUPFAM" id="SSF69819">
    <property type="entry name" value="MTH1598-like"/>
    <property type="match status" value="1"/>
</dbReference>
<name>A0A7C4GEJ7_UNCW3</name>
<evidence type="ECO:0000313" key="6">
    <source>
        <dbReference type="EMBL" id="HGK27601.1"/>
    </source>
</evidence>
<dbReference type="PANTHER" id="PTHR12682">
    <property type="entry name" value="ARCHEASE"/>
    <property type="match status" value="1"/>
</dbReference>
<dbReference type="PANTHER" id="PTHR12682:SF11">
    <property type="entry name" value="PROTEIN ARCHEASE"/>
    <property type="match status" value="1"/>
</dbReference>
<evidence type="ECO:0000256" key="1">
    <source>
        <dbReference type="ARBA" id="ARBA00007963"/>
    </source>
</evidence>
<sequence>MYQKTLAYQLHAGNEIKVDAPGRLPAGMTLDDFGFGLLRSDGRTPRPAFDWLRELLFLFSAQGFVTGRAEVLEIETGRLTAVLHGETYDPARHGLKLEVKTPTYHEYRLEETAGGWQATILLDV</sequence>
<dbReference type="AlphaFoldDB" id="A0A7C4GEJ7"/>
<evidence type="ECO:0000259" key="5">
    <source>
        <dbReference type="Pfam" id="PF01951"/>
    </source>
</evidence>
<dbReference type="Pfam" id="PF01951">
    <property type="entry name" value="Archease"/>
    <property type="match status" value="1"/>
</dbReference>
<dbReference type="InterPro" id="IPR023572">
    <property type="entry name" value="Archease_dom"/>
</dbReference>
<dbReference type="InterPro" id="IPR002804">
    <property type="entry name" value="Archease"/>
</dbReference>
<dbReference type="Gene3D" id="3.55.10.10">
    <property type="entry name" value="Archease domain"/>
    <property type="match status" value="1"/>
</dbReference>
<evidence type="ECO:0000256" key="2">
    <source>
        <dbReference type="ARBA" id="ARBA00022694"/>
    </source>
</evidence>
<dbReference type="GO" id="GO:0046872">
    <property type="term" value="F:metal ion binding"/>
    <property type="evidence" value="ECO:0007669"/>
    <property type="project" value="UniProtKB-KW"/>
</dbReference>
<comment type="caution">
    <text evidence="6">The sequence shown here is derived from an EMBL/GenBank/DDBJ whole genome shotgun (WGS) entry which is preliminary data.</text>
</comment>
<evidence type="ECO:0000256" key="4">
    <source>
        <dbReference type="ARBA" id="ARBA00022837"/>
    </source>
</evidence>
<protein>
    <submittedName>
        <fullName evidence="6">Archease</fullName>
    </submittedName>
</protein>
<reference evidence="6" key="1">
    <citation type="journal article" date="2020" name="mSystems">
        <title>Genome- and Community-Level Interaction Insights into Carbon Utilization and Element Cycling Functions of Hydrothermarchaeota in Hydrothermal Sediment.</title>
        <authorList>
            <person name="Zhou Z."/>
            <person name="Liu Y."/>
            <person name="Xu W."/>
            <person name="Pan J."/>
            <person name="Luo Z.H."/>
            <person name="Li M."/>
        </authorList>
    </citation>
    <scope>NUCLEOTIDE SEQUENCE [LARGE SCALE GENOMIC DNA]</scope>
    <source>
        <strain evidence="6">SpSt-488</strain>
    </source>
</reference>
<dbReference type="EMBL" id="DSUT01000024">
    <property type="protein sequence ID" value="HGK27601.1"/>
    <property type="molecule type" value="Genomic_DNA"/>
</dbReference>
<comment type="similarity">
    <text evidence="1">Belongs to the archease family.</text>
</comment>
<keyword evidence="4" id="KW-0106">Calcium</keyword>
<gene>
    <name evidence="6" type="ORF">ENS41_01420</name>
</gene>
<organism evidence="6">
    <name type="scientific">candidate division WOR-3 bacterium</name>
    <dbReference type="NCBI Taxonomy" id="2052148"/>
    <lineage>
        <taxon>Bacteria</taxon>
        <taxon>Bacteria division WOR-3</taxon>
    </lineage>
</organism>
<keyword evidence="3" id="KW-0479">Metal-binding</keyword>
<dbReference type="InterPro" id="IPR036820">
    <property type="entry name" value="Archease_dom_sf"/>
</dbReference>
<dbReference type="GO" id="GO:0008033">
    <property type="term" value="P:tRNA processing"/>
    <property type="evidence" value="ECO:0007669"/>
    <property type="project" value="UniProtKB-KW"/>
</dbReference>
<evidence type="ECO:0000256" key="3">
    <source>
        <dbReference type="ARBA" id="ARBA00022723"/>
    </source>
</evidence>
<accession>A0A7C4GEJ7</accession>
<keyword evidence="2" id="KW-0819">tRNA processing</keyword>